<feature type="compositionally biased region" description="Low complexity" evidence="1">
    <location>
        <begin position="90"/>
        <end position="99"/>
    </location>
</feature>
<name>A0AAD8RRR2_LOLMU</name>
<keyword evidence="3" id="KW-1185">Reference proteome</keyword>
<evidence type="ECO:0000313" key="2">
    <source>
        <dbReference type="EMBL" id="KAK1630658.1"/>
    </source>
</evidence>
<feature type="compositionally biased region" description="Basic and acidic residues" evidence="1">
    <location>
        <begin position="100"/>
        <end position="120"/>
    </location>
</feature>
<feature type="compositionally biased region" description="Basic residues" evidence="1">
    <location>
        <begin position="57"/>
        <end position="85"/>
    </location>
</feature>
<comment type="caution">
    <text evidence="2">The sequence shown here is derived from an EMBL/GenBank/DDBJ whole genome shotgun (WGS) entry which is preliminary data.</text>
</comment>
<gene>
    <name evidence="2" type="ORF">QYE76_004973</name>
</gene>
<evidence type="ECO:0000256" key="1">
    <source>
        <dbReference type="SAM" id="MobiDB-lite"/>
    </source>
</evidence>
<feature type="region of interest" description="Disordered" evidence="1">
    <location>
        <begin position="41"/>
        <end position="120"/>
    </location>
</feature>
<reference evidence="2" key="1">
    <citation type="submission" date="2023-07" db="EMBL/GenBank/DDBJ databases">
        <title>A chromosome-level genome assembly of Lolium multiflorum.</title>
        <authorList>
            <person name="Chen Y."/>
            <person name="Copetti D."/>
            <person name="Kolliker R."/>
            <person name="Studer B."/>
        </authorList>
    </citation>
    <scope>NUCLEOTIDE SEQUENCE</scope>
    <source>
        <strain evidence="2">02402/16</strain>
        <tissue evidence="2">Leaf</tissue>
    </source>
</reference>
<dbReference type="AlphaFoldDB" id="A0AAD8RRR2"/>
<evidence type="ECO:0000313" key="3">
    <source>
        <dbReference type="Proteomes" id="UP001231189"/>
    </source>
</evidence>
<organism evidence="2 3">
    <name type="scientific">Lolium multiflorum</name>
    <name type="common">Italian ryegrass</name>
    <name type="synonym">Lolium perenne subsp. multiflorum</name>
    <dbReference type="NCBI Taxonomy" id="4521"/>
    <lineage>
        <taxon>Eukaryota</taxon>
        <taxon>Viridiplantae</taxon>
        <taxon>Streptophyta</taxon>
        <taxon>Embryophyta</taxon>
        <taxon>Tracheophyta</taxon>
        <taxon>Spermatophyta</taxon>
        <taxon>Magnoliopsida</taxon>
        <taxon>Liliopsida</taxon>
        <taxon>Poales</taxon>
        <taxon>Poaceae</taxon>
        <taxon>BOP clade</taxon>
        <taxon>Pooideae</taxon>
        <taxon>Poodae</taxon>
        <taxon>Poeae</taxon>
        <taxon>Poeae Chloroplast Group 2 (Poeae type)</taxon>
        <taxon>Loliodinae</taxon>
        <taxon>Loliinae</taxon>
        <taxon>Lolium</taxon>
    </lineage>
</organism>
<dbReference type="Proteomes" id="UP001231189">
    <property type="component" value="Unassembled WGS sequence"/>
</dbReference>
<proteinExistence type="predicted"/>
<sequence length="120" mass="12680">MGASSRRSCASASPAGAFRRAPCVHLDRWCAAVCGDGDGLQQGNDSVARSGGGHGLARWRRIGGGQRRRQGRGHTHKGTGRRRSGRGGDAARTATTAWRSAREPCMDHGDGEERRGGSRV</sequence>
<accession>A0AAD8RRR2</accession>
<dbReference type="EMBL" id="JAUUTY010000005">
    <property type="protein sequence ID" value="KAK1630658.1"/>
    <property type="molecule type" value="Genomic_DNA"/>
</dbReference>
<protein>
    <submittedName>
        <fullName evidence="2">Uncharacterized protein</fullName>
    </submittedName>
</protein>